<protein>
    <submittedName>
        <fullName evidence="2">TetR/AcrR family transcriptional regulator</fullName>
    </submittedName>
</protein>
<sequence>MTQNKNEAMKREKRAMILDTAREIFGQKGYANVTMADIVHACGISRGGLYLYFPSIEELFQEVVIEQSKQKFTIINQRVANKEPFEEIFEQYLELQKNRLLNIDDSILVATYEYYNSHQEPEQIAFQKSYVDYLTATIRDLLTLGKTQGVIANQNIPELADMFIMLLEGISIFKTFKQVDEHQIIKQLNLLKNQLIYVN</sequence>
<dbReference type="AlphaFoldDB" id="A0A4D7CT81"/>
<evidence type="ECO:0000256" key="1">
    <source>
        <dbReference type="ARBA" id="ARBA00023125"/>
    </source>
</evidence>
<organism evidence="2 3">
    <name type="scientific">Vagococcus zengguangii</name>
    <dbReference type="NCBI Taxonomy" id="2571750"/>
    <lineage>
        <taxon>Bacteria</taxon>
        <taxon>Bacillati</taxon>
        <taxon>Bacillota</taxon>
        <taxon>Bacilli</taxon>
        <taxon>Lactobacillales</taxon>
        <taxon>Enterococcaceae</taxon>
        <taxon>Vagococcus</taxon>
    </lineage>
</organism>
<reference evidence="2 3" key="1">
    <citation type="submission" date="2019-04" db="EMBL/GenBank/DDBJ databases">
        <title>Vagococcus sp. nov., isolated from faeces of yaks (Bos grunniens).</title>
        <authorList>
            <person name="Ge Y."/>
        </authorList>
    </citation>
    <scope>NUCLEOTIDE SEQUENCE [LARGE SCALE GENOMIC DNA]</scope>
    <source>
        <strain evidence="2 3">MN-17</strain>
    </source>
</reference>
<dbReference type="KEGG" id="vao:FA707_04370"/>
<keyword evidence="1" id="KW-0238">DNA-binding</keyword>
<dbReference type="PANTHER" id="PTHR30055:SF226">
    <property type="entry name" value="HTH-TYPE TRANSCRIPTIONAL REGULATOR PKSA"/>
    <property type="match status" value="1"/>
</dbReference>
<gene>
    <name evidence="2" type="ORF">FA707_04370</name>
</gene>
<dbReference type="Pfam" id="PF00440">
    <property type="entry name" value="TetR_N"/>
    <property type="match status" value="1"/>
</dbReference>
<dbReference type="Proteomes" id="UP000298615">
    <property type="component" value="Chromosome"/>
</dbReference>
<dbReference type="InterPro" id="IPR036271">
    <property type="entry name" value="Tet_transcr_reg_TetR-rel_C_sf"/>
</dbReference>
<proteinExistence type="predicted"/>
<dbReference type="InterPro" id="IPR050109">
    <property type="entry name" value="HTH-type_TetR-like_transc_reg"/>
</dbReference>
<dbReference type="InterPro" id="IPR041612">
    <property type="entry name" value="YfiR_C"/>
</dbReference>
<dbReference type="InterPro" id="IPR009057">
    <property type="entry name" value="Homeodomain-like_sf"/>
</dbReference>
<accession>A0A4D7CT81</accession>
<evidence type="ECO:0000313" key="3">
    <source>
        <dbReference type="Proteomes" id="UP000298615"/>
    </source>
</evidence>
<name>A0A4D7CT81_9ENTE</name>
<dbReference type="Gene3D" id="1.10.10.60">
    <property type="entry name" value="Homeodomain-like"/>
    <property type="match status" value="1"/>
</dbReference>
<dbReference type="EMBL" id="CP039712">
    <property type="protein sequence ID" value="QCI86244.1"/>
    <property type="molecule type" value="Genomic_DNA"/>
</dbReference>
<dbReference type="Gene3D" id="1.10.357.10">
    <property type="entry name" value="Tetracycline Repressor, domain 2"/>
    <property type="match status" value="1"/>
</dbReference>
<dbReference type="SUPFAM" id="SSF48498">
    <property type="entry name" value="Tetracyclin repressor-like, C-terminal domain"/>
    <property type="match status" value="1"/>
</dbReference>
<dbReference type="GO" id="GO:0003700">
    <property type="term" value="F:DNA-binding transcription factor activity"/>
    <property type="evidence" value="ECO:0007669"/>
    <property type="project" value="TreeGrafter"/>
</dbReference>
<dbReference type="GO" id="GO:0000976">
    <property type="term" value="F:transcription cis-regulatory region binding"/>
    <property type="evidence" value="ECO:0007669"/>
    <property type="project" value="TreeGrafter"/>
</dbReference>
<dbReference type="PROSITE" id="PS50977">
    <property type="entry name" value="HTH_TETR_2"/>
    <property type="match status" value="1"/>
</dbReference>
<evidence type="ECO:0000313" key="2">
    <source>
        <dbReference type="EMBL" id="QCI86244.1"/>
    </source>
</evidence>
<dbReference type="PRINTS" id="PR00455">
    <property type="entry name" value="HTHTETR"/>
</dbReference>
<dbReference type="OrthoDB" id="9814703at2"/>
<dbReference type="InterPro" id="IPR001647">
    <property type="entry name" value="HTH_TetR"/>
</dbReference>
<dbReference type="PANTHER" id="PTHR30055">
    <property type="entry name" value="HTH-TYPE TRANSCRIPTIONAL REGULATOR RUTR"/>
    <property type="match status" value="1"/>
</dbReference>
<dbReference type="Pfam" id="PF17922">
    <property type="entry name" value="TetR_C_17"/>
    <property type="match status" value="1"/>
</dbReference>
<dbReference type="RefSeq" id="WP_136953079.1">
    <property type="nucleotide sequence ID" value="NZ_CP039712.1"/>
</dbReference>
<dbReference type="SUPFAM" id="SSF46689">
    <property type="entry name" value="Homeodomain-like"/>
    <property type="match status" value="1"/>
</dbReference>
<keyword evidence="3" id="KW-1185">Reference proteome</keyword>